<dbReference type="OrthoDB" id="2659386at2759"/>
<proteinExistence type="predicted"/>
<evidence type="ECO:0000256" key="1">
    <source>
        <dbReference type="SAM" id="MobiDB-lite"/>
    </source>
</evidence>
<accession>A0A167WZN9</accession>
<feature type="compositionally biased region" description="Basic and acidic residues" evidence="1">
    <location>
        <begin position="7"/>
        <end position="32"/>
    </location>
</feature>
<keyword evidence="3" id="KW-1185">Reference proteome</keyword>
<sequence>MAQTKRQRLERQRVNTERWFDSHAGKKEEQNVKARVRMANLRLKRKREAQDDAANTRGSSEPLDFPSSDEDGEASTAAPNQNPAVRSIRKSRIDITHWTWNLGPESSWEPWVVEEIRLATIHDTVETFCEVLRGHALAGRELLHDLQLLCHVLLPGGSVEEMQDLFLQSHELTVALLSEIKFVEIKANEHI</sequence>
<name>A0A167WZN9_9AGAM</name>
<protein>
    <submittedName>
        <fullName evidence="2">Uncharacterized protein</fullName>
    </submittedName>
</protein>
<organism evidence="2 3">
    <name type="scientific">Athelia psychrophila</name>
    <dbReference type="NCBI Taxonomy" id="1759441"/>
    <lineage>
        <taxon>Eukaryota</taxon>
        <taxon>Fungi</taxon>
        <taxon>Dikarya</taxon>
        <taxon>Basidiomycota</taxon>
        <taxon>Agaricomycotina</taxon>
        <taxon>Agaricomycetes</taxon>
        <taxon>Agaricomycetidae</taxon>
        <taxon>Atheliales</taxon>
        <taxon>Atheliaceae</taxon>
        <taxon>Athelia</taxon>
    </lineage>
</organism>
<evidence type="ECO:0000313" key="3">
    <source>
        <dbReference type="Proteomes" id="UP000076532"/>
    </source>
</evidence>
<reference evidence="2 3" key="1">
    <citation type="journal article" date="2016" name="Mol. Biol. Evol.">
        <title>Comparative Genomics of Early-Diverging Mushroom-Forming Fungi Provides Insights into the Origins of Lignocellulose Decay Capabilities.</title>
        <authorList>
            <person name="Nagy L.G."/>
            <person name="Riley R."/>
            <person name="Tritt A."/>
            <person name="Adam C."/>
            <person name="Daum C."/>
            <person name="Floudas D."/>
            <person name="Sun H."/>
            <person name="Yadav J.S."/>
            <person name="Pangilinan J."/>
            <person name="Larsson K.H."/>
            <person name="Matsuura K."/>
            <person name="Barry K."/>
            <person name="Labutti K."/>
            <person name="Kuo R."/>
            <person name="Ohm R.A."/>
            <person name="Bhattacharya S.S."/>
            <person name="Shirouzu T."/>
            <person name="Yoshinaga Y."/>
            <person name="Martin F.M."/>
            <person name="Grigoriev I.V."/>
            <person name="Hibbett D.S."/>
        </authorList>
    </citation>
    <scope>NUCLEOTIDE SEQUENCE [LARGE SCALE GENOMIC DNA]</scope>
    <source>
        <strain evidence="2 3">CBS 109695</strain>
    </source>
</reference>
<evidence type="ECO:0000313" key="2">
    <source>
        <dbReference type="EMBL" id="KZP06664.1"/>
    </source>
</evidence>
<dbReference type="EMBL" id="KV417778">
    <property type="protein sequence ID" value="KZP06664.1"/>
    <property type="molecule type" value="Genomic_DNA"/>
</dbReference>
<dbReference type="Proteomes" id="UP000076532">
    <property type="component" value="Unassembled WGS sequence"/>
</dbReference>
<gene>
    <name evidence="2" type="ORF">FIBSPDRAFT_876336</name>
</gene>
<dbReference type="AlphaFoldDB" id="A0A167WZN9"/>
<feature type="region of interest" description="Disordered" evidence="1">
    <location>
        <begin position="1"/>
        <end position="86"/>
    </location>
</feature>